<dbReference type="InterPro" id="IPR050565">
    <property type="entry name" value="LYPA1-2/EST-like"/>
</dbReference>
<evidence type="ECO:0000256" key="10">
    <source>
        <dbReference type="SAM" id="MobiDB-lite"/>
    </source>
</evidence>
<evidence type="ECO:0000256" key="2">
    <source>
        <dbReference type="ARBA" id="ARBA00012423"/>
    </source>
</evidence>
<evidence type="ECO:0000256" key="1">
    <source>
        <dbReference type="ARBA" id="ARBA00006499"/>
    </source>
</evidence>
<evidence type="ECO:0000259" key="11">
    <source>
        <dbReference type="Pfam" id="PF02230"/>
    </source>
</evidence>
<evidence type="ECO:0000256" key="7">
    <source>
        <dbReference type="ARBA" id="ARBA00029392"/>
    </source>
</evidence>
<keyword evidence="6" id="KW-0276">Fatty acid metabolism</keyword>
<dbReference type="EC" id="3.1.2.22" evidence="2"/>
<dbReference type="SUPFAM" id="SSF53474">
    <property type="entry name" value="alpha/beta-Hydrolases"/>
    <property type="match status" value="1"/>
</dbReference>
<feature type="domain" description="Phospholipase/carboxylesterase/thioesterase" evidence="11">
    <location>
        <begin position="217"/>
        <end position="273"/>
    </location>
</feature>
<dbReference type="GO" id="GO:0005737">
    <property type="term" value="C:cytoplasm"/>
    <property type="evidence" value="ECO:0007669"/>
    <property type="project" value="TreeGrafter"/>
</dbReference>
<protein>
    <recommendedName>
        <fullName evidence="3">Acyl-protein thioesterase 1</fullName>
        <ecNumber evidence="2">3.1.2.22</ecNumber>
    </recommendedName>
    <alternativeName>
        <fullName evidence="8">Palmitoyl-protein hydrolase</fullName>
    </alternativeName>
</protein>
<evidence type="ECO:0000256" key="9">
    <source>
        <dbReference type="ARBA" id="ARBA00047337"/>
    </source>
</evidence>
<name>A0A423VAE2_CYTCH</name>
<sequence length="286" mass="29681">MTSSVGLPAMFSHIPPPVVFPAITEHKSTVIIVHGLGDSGNGYAPIVQNWQNNGLFQDTKFILPSAPAIPVTSTGGRSMPAWFDIRGERGPHVTFDALTAQAQDDAGLLRSRDYFLSLIKAEVDGSSSSSSSSKSSSSSSSPPIPASQVIMGGFSQGGVMTLLTAVSAEAGGLGGAFCLSGYLALADDVRAGEARGFPHARRAAGGGAGGGGDGMEVLMVHGDKDPIMNLEWAQKSAGVVKELGYDVDLKIVPGLGHSINQDVLAKVTSFIKHVQEKGRKGQHDEL</sequence>
<evidence type="ECO:0000256" key="6">
    <source>
        <dbReference type="ARBA" id="ARBA00022832"/>
    </source>
</evidence>
<dbReference type="PANTHER" id="PTHR10655">
    <property type="entry name" value="LYSOPHOSPHOLIPASE-RELATED"/>
    <property type="match status" value="1"/>
</dbReference>
<dbReference type="GO" id="GO:0052689">
    <property type="term" value="F:carboxylic ester hydrolase activity"/>
    <property type="evidence" value="ECO:0007669"/>
    <property type="project" value="UniProtKB-KW"/>
</dbReference>
<dbReference type="InterPro" id="IPR003140">
    <property type="entry name" value="PLipase/COase/thioEstase"/>
</dbReference>
<keyword evidence="4" id="KW-0719">Serine esterase</keyword>
<evidence type="ECO:0000256" key="3">
    <source>
        <dbReference type="ARBA" id="ARBA00014923"/>
    </source>
</evidence>
<dbReference type="PANTHER" id="PTHR10655:SF17">
    <property type="entry name" value="LYSOPHOSPHOLIPASE-LIKE PROTEIN 1"/>
    <property type="match status" value="1"/>
</dbReference>
<dbReference type="GO" id="GO:0006631">
    <property type="term" value="P:fatty acid metabolic process"/>
    <property type="evidence" value="ECO:0007669"/>
    <property type="project" value="UniProtKB-KW"/>
</dbReference>
<feature type="compositionally biased region" description="Low complexity" evidence="10">
    <location>
        <begin position="126"/>
        <end position="141"/>
    </location>
</feature>
<dbReference type="GO" id="GO:0008474">
    <property type="term" value="F:palmitoyl-(protein) hydrolase activity"/>
    <property type="evidence" value="ECO:0007669"/>
    <property type="project" value="UniProtKB-EC"/>
</dbReference>
<feature type="region of interest" description="Disordered" evidence="10">
    <location>
        <begin position="125"/>
        <end position="144"/>
    </location>
</feature>
<dbReference type="InterPro" id="IPR029058">
    <property type="entry name" value="AB_hydrolase_fold"/>
</dbReference>
<dbReference type="Proteomes" id="UP000284375">
    <property type="component" value="Unassembled WGS sequence"/>
</dbReference>
<evidence type="ECO:0000256" key="5">
    <source>
        <dbReference type="ARBA" id="ARBA00022801"/>
    </source>
</evidence>
<dbReference type="OrthoDB" id="2418081at2759"/>
<feature type="domain" description="Phospholipase/carboxylesterase/thioesterase" evidence="11">
    <location>
        <begin position="18"/>
        <end position="189"/>
    </location>
</feature>
<comment type="function">
    <text evidence="7">Hydrolyzes fatty acids from S-acylated cysteine residues in proteins with a strong preference for palmitoylated G-alpha proteins over other acyl substrates. Mediates the deacylation of G-alpha proteins such as GPA1 in vivo, but has weak or no activity toward palmitoylated Ras proteins. Has weak lysophospholipase activity in vitro; however such activity may not exist in vivo.</text>
</comment>
<dbReference type="EMBL" id="LJZO01000075">
    <property type="protein sequence ID" value="ROV87810.1"/>
    <property type="molecule type" value="Genomic_DNA"/>
</dbReference>
<evidence type="ECO:0000313" key="12">
    <source>
        <dbReference type="EMBL" id="ROV87810.1"/>
    </source>
</evidence>
<evidence type="ECO:0000313" key="13">
    <source>
        <dbReference type="Proteomes" id="UP000284375"/>
    </source>
</evidence>
<evidence type="ECO:0000256" key="8">
    <source>
        <dbReference type="ARBA" id="ARBA00031195"/>
    </source>
</evidence>
<keyword evidence="6" id="KW-0443">Lipid metabolism</keyword>
<comment type="similarity">
    <text evidence="1">Belongs to the AB hydrolase superfamily. AB hydrolase 2 family.</text>
</comment>
<keyword evidence="5" id="KW-0378">Hydrolase</keyword>
<proteinExistence type="inferred from homology"/>
<comment type="catalytic activity">
    <reaction evidence="9">
        <text>S-hexadecanoyl-L-cysteinyl-[protein] + H2O = L-cysteinyl-[protein] + hexadecanoate + H(+)</text>
        <dbReference type="Rhea" id="RHEA:19233"/>
        <dbReference type="Rhea" id="RHEA-COMP:10131"/>
        <dbReference type="Rhea" id="RHEA-COMP:11032"/>
        <dbReference type="ChEBI" id="CHEBI:7896"/>
        <dbReference type="ChEBI" id="CHEBI:15377"/>
        <dbReference type="ChEBI" id="CHEBI:15378"/>
        <dbReference type="ChEBI" id="CHEBI:29950"/>
        <dbReference type="ChEBI" id="CHEBI:74151"/>
        <dbReference type="EC" id="3.1.2.22"/>
    </reaction>
</comment>
<reference evidence="12 13" key="1">
    <citation type="submission" date="2015-09" db="EMBL/GenBank/DDBJ databases">
        <title>Host preference determinants of Valsa canker pathogens revealed by comparative genomics.</title>
        <authorList>
            <person name="Yin Z."/>
            <person name="Huang L."/>
        </authorList>
    </citation>
    <scope>NUCLEOTIDE SEQUENCE [LARGE SCALE GENOMIC DNA]</scope>
    <source>
        <strain evidence="12 13">YSFL</strain>
    </source>
</reference>
<evidence type="ECO:0000256" key="4">
    <source>
        <dbReference type="ARBA" id="ARBA00022487"/>
    </source>
</evidence>
<dbReference type="Gene3D" id="3.40.50.1820">
    <property type="entry name" value="alpha/beta hydrolase"/>
    <property type="match status" value="1"/>
</dbReference>
<dbReference type="STRING" id="252740.A0A423VAE2"/>
<gene>
    <name evidence="12" type="ORF">VSDG_09567</name>
</gene>
<accession>A0A423VAE2</accession>
<comment type="caution">
    <text evidence="12">The sequence shown here is derived from an EMBL/GenBank/DDBJ whole genome shotgun (WGS) entry which is preliminary data.</text>
</comment>
<keyword evidence="13" id="KW-1185">Reference proteome</keyword>
<organism evidence="12 13">
    <name type="scientific">Cytospora chrysosperma</name>
    <name type="common">Cytospora canker fungus</name>
    <name type="synonym">Sphaeria chrysosperma</name>
    <dbReference type="NCBI Taxonomy" id="252740"/>
    <lineage>
        <taxon>Eukaryota</taxon>
        <taxon>Fungi</taxon>
        <taxon>Dikarya</taxon>
        <taxon>Ascomycota</taxon>
        <taxon>Pezizomycotina</taxon>
        <taxon>Sordariomycetes</taxon>
        <taxon>Sordariomycetidae</taxon>
        <taxon>Diaporthales</taxon>
        <taxon>Cytosporaceae</taxon>
        <taxon>Cytospora</taxon>
    </lineage>
</organism>
<dbReference type="Pfam" id="PF02230">
    <property type="entry name" value="Abhydrolase_2"/>
    <property type="match status" value="2"/>
</dbReference>
<dbReference type="AlphaFoldDB" id="A0A423VAE2"/>